<dbReference type="Proteomes" id="UP001595698">
    <property type="component" value="Unassembled WGS sequence"/>
</dbReference>
<sequence length="139" mass="15266">MRFRLLRVAVPTAVVALTLATTSGVAHAATSHQVVYHADGNWAGEVWFNAGTHNMAKGRNSFTVKDTFCGDGWKVGVHYEIPALNIYRTFMLNGDCSGESSFSVVSYDVAPSAIHWWGLKTSTTENLTTYESQVNDYVD</sequence>
<evidence type="ECO:0000313" key="3">
    <source>
        <dbReference type="Proteomes" id="UP001595698"/>
    </source>
</evidence>
<organism evidence="2 3">
    <name type="scientific">Streptosporangium jomthongense</name>
    <dbReference type="NCBI Taxonomy" id="1193683"/>
    <lineage>
        <taxon>Bacteria</taxon>
        <taxon>Bacillati</taxon>
        <taxon>Actinomycetota</taxon>
        <taxon>Actinomycetes</taxon>
        <taxon>Streptosporangiales</taxon>
        <taxon>Streptosporangiaceae</taxon>
        <taxon>Streptosporangium</taxon>
    </lineage>
</organism>
<gene>
    <name evidence="2" type="ORF">ACFOYY_02940</name>
</gene>
<keyword evidence="1" id="KW-0732">Signal</keyword>
<keyword evidence="3" id="KW-1185">Reference proteome</keyword>
<reference evidence="3" key="1">
    <citation type="journal article" date="2019" name="Int. J. Syst. Evol. Microbiol.">
        <title>The Global Catalogue of Microorganisms (GCM) 10K type strain sequencing project: providing services to taxonomists for standard genome sequencing and annotation.</title>
        <authorList>
            <consortium name="The Broad Institute Genomics Platform"/>
            <consortium name="The Broad Institute Genome Sequencing Center for Infectious Disease"/>
            <person name="Wu L."/>
            <person name="Ma J."/>
        </authorList>
    </citation>
    <scope>NUCLEOTIDE SEQUENCE [LARGE SCALE GENOMIC DNA]</scope>
    <source>
        <strain evidence="3">TBRC 7912</strain>
    </source>
</reference>
<protein>
    <submittedName>
        <fullName evidence="2">Uncharacterized protein</fullName>
    </submittedName>
</protein>
<dbReference type="EMBL" id="JBHSBC010000001">
    <property type="protein sequence ID" value="MFC3979059.1"/>
    <property type="molecule type" value="Genomic_DNA"/>
</dbReference>
<evidence type="ECO:0000313" key="2">
    <source>
        <dbReference type="EMBL" id="MFC3979059.1"/>
    </source>
</evidence>
<name>A0ABV8ESL1_9ACTN</name>
<accession>A0ABV8ESL1</accession>
<dbReference type="RefSeq" id="WP_352015171.1">
    <property type="nucleotide sequence ID" value="NZ_JBHSBC010000001.1"/>
</dbReference>
<feature type="chain" id="PRO_5046556174" evidence="1">
    <location>
        <begin position="29"/>
        <end position="139"/>
    </location>
</feature>
<proteinExistence type="predicted"/>
<evidence type="ECO:0000256" key="1">
    <source>
        <dbReference type="SAM" id="SignalP"/>
    </source>
</evidence>
<feature type="signal peptide" evidence="1">
    <location>
        <begin position="1"/>
        <end position="28"/>
    </location>
</feature>
<comment type="caution">
    <text evidence="2">The sequence shown here is derived from an EMBL/GenBank/DDBJ whole genome shotgun (WGS) entry which is preliminary data.</text>
</comment>